<keyword evidence="4" id="KW-1015">Disulfide bond</keyword>
<organism evidence="7 8">
    <name type="scientific">Quillaja saponaria</name>
    <name type="common">Soap bark tree</name>
    <dbReference type="NCBI Taxonomy" id="32244"/>
    <lineage>
        <taxon>Eukaryota</taxon>
        <taxon>Viridiplantae</taxon>
        <taxon>Streptophyta</taxon>
        <taxon>Embryophyta</taxon>
        <taxon>Tracheophyta</taxon>
        <taxon>Spermatophyta</taxon>
        <taxon>Magnoliopsida</taxon>
        <taxon>eudicotyledons</taxon>
        <taxon>Gunneridae</taxon>
        <taxon>Pentapetalae</taxon>
        <taxon>rosids</taxon>
        <taxon>fabids</taxon>
        <taxon>Fabales</taxon>
        <taxon>Quillajaceae</taxon>
        <taxon>Quillaja</taxon>
    </lineage>
</organism>
<evidence type="ECO:0000256" key="4">
    <source>
        <dbReference type="ARBA" id="ARBA00023157"/>
    </source>
</evidence>
<evidence type="ECO:0000256" key="1">
    <source>
        <dbReference type="ARBA" id="ARBA00022529"/>
    </source>
</evidence>
<keyword evidence="2" id="KW-0295">Fungicide</keyword>
<sequence>MERKPLGFLLLLLVVLTAHETMIQTEAKICNVLSDKYKGLCIGSGGCSSVCKNVEGLLNGNCNFGRCFCNKNC</sequence>
<comment type="caution">
    <text evidence="7">The sequence shown here is derived from an EMBL/GenBank/DDBJ whole genome shotgun (WGS) entry which is preliminary data.</text>
</comment>
<keyword evidence="3 5" id="KW-0732">Signal</keyword>
<protein>
    <submittedName>
        <fullName evidence="7">Defensin</fullName>
    </submittedName>
</protein>
<evidence type="ECO:0000259" key="6">
    <source>
        <dbReference type="SMART" id="SM00505"/>
    </source>
</evidence>
<dbReference type="InterPro" id="IPR003614">
    <property type="entry name" value="Knottins"/>
</dbReference>
<feature type="chain" id="PRO_5042052604" evidence="5">
    <location>
        <begin position="28"/>
        <end position="73"/>
    </location>
</feature>
<keyword evidence="1" id="KW-0929">Antimicrobial</keyword>
<accession>A0AAD7LE06</accession>
<evidence type="ECO:0000256" key="3">
    <source>
        <dbReference type="ARBA" id="ARBA00022729"/>
    </source>
</evidence>
<dbReference type="PANTHER" id="PTHR33147:SF39">
    <property type="entry name" value="DRO1 PROTEIN-RELATED"/>
    <property type="match status" value="1"/>
</dbReference>
<name>A0AAD7LE06_QUISA</name>
<dbReference type="EMBL" id="JARAOO010000009">
    <property type="protein sequence ID" value="KAJ7956012.1"/>
    <property type="molecule type" value="Genomic_DNA"/>
</dbReference>
<evidence type="ECO:0000256" key="2">
    <source>
        <dbReference type="ARBA" id="ARBA00022577"/>
    </source>
</evidence>
<dbReference type="KEGG" id="qsa:O6P43_022514"/>
<dbReference type="Gene3D" id="3.30.30.10">
    <property type="entry name" value="Knottin, scorpion toxin-like"/>
    <property type="match status" value="1"/>
</dbReference>
<dbReference type="SUPFAM" id="SSF57095">
    <property type="entry name" value="Scorpion toxin-like"/>
    <property type="match status" value="1"/>
</dbReference>
<dbReference type="InterPro" id="IPR008176">
    <property type="entry name" value="Defensin_plant"/>
</dbReference>
<dbReference type="SMART" id="SM00505">
    <property type="entry name" value="Knot1"/>
    <property type="match status" value="1"/>
</dbReference>
<gene>
    <name evidence="7" type="ORF">O6P43_022514</name>
</gene>
<dbReference type="InterPro" id="IPR036574">
    <property type="entry name" value="Scorpion_toxin-like_sf"/>
</dbReference>
<reference evidence="7" key="1">
    <citation type="journal article" date="2023" name="Science">
        <title>Elucidation of the pathway for biosynthesis of saponin adjuvants from the soapbark tree.</title>
        <authorList>
            <person name="Reed J."/>
            <person name="Orme A."/>
            <person name="El-Demerdash A."/>
            <person name="Owen C."/>
            <person name="Martin L.B.B."/>
            <person name="Misra R.C."/>
            <person name="Kikuchi S."/>
            <person name="Rejzek M."/>
            <person name="Martin A.C."/>
            <person name="Harkess A."/>
            <person name="Leebens-Mack J."/>
            <person name="Louveau T."/>
            <person name="Stephenson M.J."/>
            <person name="Osbourn A."/>
        </authorList>
    </citation>
    <scope>NUCLEOTIDE SEQUENCE</scope>
    <source>
        <strain evidence="7">S10</strain>
    </source>
</reference>
<dbReference type="PROSITE" id="PS00940">
    <property type="entry name" value="GAMMA_THIONIN"/>
    <property type="match status" value="1"/>
</dbReference>
<dbReference type="GO" id="GO:0050832">
    <property type="term" value="P:defense response to fungus"/>
    <property type="evidence" value="ECO:0007669"/>
    <property type="project" value="UniProtKB-KW"/>
</dbReference>
<proteinExistence type="predicted"/>
<evidence type="ECO:0000313" key="8">
    <source>
        <dbReference type="Proteomes" id="UP001163823"/>
    </source>
</evidence>
<dbReference type="PANTHER" id="PTHR33147">
    <property type="entry name" value="DEFENSIN-LIKE PROTEIN 1"/>
    <property type="match status" value="1"/>
</dbReference>
<keyword evidence="8" id="KW-1185">Reference proteome</keyword>
<evidence type="ECO:0000256" key="5">
    <source>
        <dbReference type="SAM" id="SignalP"/>
    </source>
</evidence>
<feature type="domain" description="Knottins-like" evidence="6">
    <location>
        <begin position="29"/>
        <end position="73"/>
    </location>
</feature>
<evidence type="ECO:0000313" key="7">
    <source>
        <dbReference type="EMBL" id="KAJ7956012.1"/>
    </source>
</evidence>
<dbReference type="AlphaFoldDB" id="A0AAD7LE06"/>
<dbReference type="Proteomes" id="UP001163823">
    <property type="component" value="Chromosome 9"/>
</dbReference>
<dbReference type="GO" id="GO:0031640">
    <property type="term" value="P:killing of cells of another organism"/>
    <property type="evidence" value="ECO:0007669"/>
    <property type="project" value="UniProtKB-KW"/>
</dbReference>
<feature type="signal peptide" evidence="5">
    <location>
        <begin position="1"/>
        <end position="27"/>
    </location>
</feature>
<dbReference type="Pfam" id="PF00304">
    <property type="entry name" value="Gamma-thionin"/>
    <property type="match status" value="1"/>
</dbReference>